<dbReference type="GO" id="GO:0008270">
    <property type="term" value="F:zinc ion binding"/>
    <property type="evidence" value="ECO:0007669"/>
    <property type="project" value="UniProtKB-KW"/>
</dbReference>
<evidence type="ECO:0000256" key="1">
    <source>
        <dbReference type="ARBA" id="ARBA00023015"/>
    </source>
</evidence>
<dbReference type="SMART" id="SM00355">
    <property type="entry name" value="ZnF_C2H2"/>
    <property type="match status" value="2"/>
</dbReference>
<evidence type="ECO:0000256" key="5">
    <source>
        <dbReference type="SAM" id="MobiDB-lite"/>
    </source>
</evidence>
<feature type="compositionally biased region" description="Basic residues" evidence="5">
    <location>
        <begin position="56"/>
        <end position="73"/>
    </location>
</feature>
<evidence type="ECO:0000259" key="6">
    <source>
        <dbReference type="PROSITE" id="PS50157"/>
    </source>
</evidence>
<evidence type="ECO:0000313" key="8">
    <source>
        <dbReference type="WBParaSite" id="PDA_v2.g16941.t1"/>
    </source>
</evidence>
<feature type="compositionally biased region" description="Basic and acidic residues" evidence="5">
    <location>
        <begin position="8"/>
        <end position="25"/>
    </location>
</feature>
<keyword evidence="2" id="KW-0804">Transcription</keyword>
<dbReference type="Proteomes" id="UP000887578">
    <property type="component" value="Unplaced"/>
</dbReference>
<feature type="region of interest" description="Disordered" evidence="5">
    <location>
        <begin position="300"/>
        <end position="336"/>
    </location>
</feature>
<name>A0A914PFB7_9BILA</name>
<dbReference type="PROSITE" id="PS50157">
    <property type="entry name" value="ZINC_FINGER_C2H2_2"/>
    <property type="match status" value="1"/>
</dbReference>
<dbReference type="PANTHER" id="PTHR22970">
    <property type="entry name" value="AT-RICH INTERACTIVE DOMAIN-CONTAINING PROTEIN 2"/>
    <property type="match status" value="1"/>
</dbReference>
<dbReference type="Gene3D" id="3.30.160.60">
    <property type="entry name" value="Classic Zinc Finger"/>
    <property type="match status" value="1"/>
</dbReference>
<organism evidence="7 8">
    <name type="scientific">Panagrolaimus davidi</name>
    <dbReference type="NCBI Taxonomy" id="227884"/>
    <lineage>
        <taxon>Eukaryota</taxon>
        <taxon>Metazoa</taxon>
        <taxon>Ecdysozoa</taxon>
        <taxon>Nematoda</taxon>
        <taxon>Chromadorea</taxon>
        <taxon>Rhabditida</taxon>
        <taxon>Tylenchina</taxon>
        <taxon>Panagrolaimomorpha</taxon>
        <taxon>Panagrolaimoidea</taxon>
        <taxon>Panagrolaimidae</taxon>
        <taxon>Panagrolaimus</taxon>
    </lineage>
</organism>
<evidence type="ECO:0000256" key="3">
    <source>
        <dbReference type="ARBA" id="ARBA00023242"/>
    </source>
</evidence>
<keyword evidence="4" id="KW-0863">Zinc-finger</keyword>
<evidence type="ECO:0000313" key="7">
    <source>
        <dbReference type="Proteomes" id="UP000887578"/>
    </source>
</evidence>
<keyword evidence="4" id="KW-0862">Zinc</keyword>
<evidence type="ECO:0000256" key="2">
    <source>
        <dbReference type="ARBA" id="ARBA00023163"/>
    </source>
</evidence>
<keyword evidence="1" id="KW-0805">Transcription regulation</keyword>
<dbReference type="PANTHER" id="PTHR22970:SF14">
    <property type="entry name" value="AT-RICH INTERACTIVE DOMAIN-CONTAINING PROTEIN 2"/>
    <property type="match status" value="1"/>
</dbReference>
<dbReference type="InterPro" id="IPR013087">
    <property type="entry name" value="Znf_C2H2_type"/>
</dbReference>
<dbReference type="PROSITE" id="PS00028">
    <property type="entry name" value="ZINC_FINGER_C2H2_1"/>
    <property type="match status" value="1"/>
</dbReference>
<keyword evidence="7" id="KW-1185">Reference proteome</keyword>
<reference evidence="8" key="1">
    <citation type="submission" date="2022-11" db="UniProtKB">
        <authorList>
            <consortium name="WormBaseParasite"/>
        </authorList>
    </citation>
    <scope>IDENTIFICATION</scope>
</reference>
<evidence type="ECO:0000256" key="4">
    <source>
        <dbReference type="PROSITE-ProRule" id="PRU00042"/>
    </source>
</evidence>
<feature type="compositionally biased region" description="Polar residues" evidence="5">
    <location>
        <begin position="89"/>
        <end position="99"/>
    </location>
</feature>
<protein>
    <submittedName>
        <fullName evidence="8">C2H2-type domain-containing protein</fullName>
    </submittedName>
</protein>
<sequence>MEINGGLSDHENDQLPEGDPAKIDETVEAVSKVPQKNGKINATEPIVEEVVTNGVKGKKRKAPTPKAPKKKSRITNSFSEDPSKEKNGVKSSTIKEQVPSTSSTTDFMCEWNACGQLFSSSEAISIHIIKEHLTDEARYEDNTFLCLWSGCNKTRRAKWSLVTHITDHHCQEHQLRQACGKRVEMGGDSLYLAAIQQQFEDRINEPETVPNYTQAAAMDAIRRHSAVHYQREFTDEQEGPVTKCIRLTTALILRNIARYSEEGRCKLRRFELQLCPLALSRLEASGALIQCLAEMDNTKSNEPIPSFYQPPLPQTQNQPQSEPVFVTPFPPSQQEN</sequence>
<dbReference type="InterPro" id="IPR052406">
    <property type="entry name" value="Chromatin_Remodeling_Comp"/>
</dbReference>
<dbReference type="WBParaSite" id="PDA_v2.g16941.t1">
    <property type="protein sequence ID" value="PDA_v2.g16941.t1"/>
    <property type="gene ID" value="PDA_v2.g16941"/>
</dbReference>
<proteinExistence type="predicted"/>
<accession>A0A914PFB7</accession>
<keyword evidence="4" id="KW-0479">Metal-binding</keyword>
<keyword evidence="3" id="KW-0539">Nucleus</keyword>
<dbReference type="AlphaFoldDB" id="A0A914PFB7"/>
<feature type="region of interest" description="Disordered" evidence="5">
    <location>
        <begin position="1"/>
        <end position="99"/>
    </location>
</feature>
<feature type="domain" description="C2H2-type" evidence="6">
    <location>
        <begin position="107"/>
        <end position="137"/>
    </location>
</feature>